<evidence type="ECO:0000313" key="3">
    <source>
        <dbReference type="Proteomes" id="UP000034956"/>
    </source>
</evidence>
<dbReference type="AlphaFoldDB" id="A0A0G1UAX6"/>
<dbReference type="EMBL" id="LCPF01000002">
    <property type="protein sequence ID" value="KKU91274.1"/>
    <property type="molecule type" value="Genomic_DNA"/>
</dbReference>
<keyword evidence="1" id="KW-0812">Transmembrane</keyword>
<name>A0A0G1UAX6_9BACT</name>
<keyword evidence="1" id="KW-0472">Membrane</keyword>
<comment type="caution">
    <text evidence="2">The sequence shown here is derived from an EMBL/GenBank/DDBJ whole genome shotgun (WGS) entry which is preliminary data.</text>
</comment>
<evidence type="ECO:0000256" key="1">
    <source>
        <dbReference type="SAM" id="Phobius"/>
    </source>
</evidence>
<sequence length="142" mass="16639">MEQHRFEILKTELILTQQEVDKYDQMSTTIKTWAVTLWVASSGWALQSKNKEVFLLSAVIMVVFWFFDGINKTFRMNYRKRREEVSKMLEKVFLNKALNENDIAPKLPIHDLKDAFRHMSTLHLVVPYIALAAISLIIFFAS</sequence>
<keyword evidence="1" id="KW-1133">Transmembrane helix</keyword>
<dbReference type="Proteomes" id="UP000034956">
    <property type="component" value="Unassembled WGS sequence"/>
</dbReference>
<accession>A0A0G1UAX6</accession>
<gene>
    <name evidence="2" type="ORF">UY23_C0002G0013</name>
</gene>
<organism evidence="2 3">
    <name type="scientific">Candidatus Jorgensenbacteria bacterium GW2011_GWA1_48_11</name>
    <dbReference type="NCBI Taxonomy" id="1618660"/>
    <lineage>
        <taxon>Bacteria</taxon>
        <taxon>Candidatus Joergenseniibacteriota</taxon>
    </lineage>
</organism>
<evidence type="ECO:0000313" key="2">
    <source>
        <dbReference type="EMBL" id="KKU91274.1"/>
    </source>
</evidence>
<feature type="transmembrane region" description="Helical" evidence="1">
    <location>
        <begin position="53"/>
        <end position="71"/>
    </location>
</feature>
<feature type="transmembrane region" description="Helical" evidence="1">
    <location>
        <begin position="122"/>
        <end position="141"/>
    </location>
</feature>
<protein>
    <submittedName>
        <fullName evidence="2">Uncharacterized protein</fullName>
    </submittedName>
</protein>
<reference evidence="2 3" key="1">
    <citation type="journal article" date="2015" name="Nature">
        <title>rRNA introns, odd ribosomes, and small enigmatic genomes across a large radiation of phyla.</title>
        <authorList>
            <person name="Brown C.T."/>
            <person name="Hug L.A."/>
            <person name="Thomas B.C."/>
            <person name="Sharon I."/>
            <person name="Castelle C.J."/>
            <person name="Singh A."/>
            <person name="Wilkins M.J."/>
            <person name="Williams K.H."/>
            <person name="Banfield J.F."/>
        </authorList>
    </citation>
    <scope>NUCLEOTIDE SEQUENCE [LARGE SCALE GENOMIC DNA]</scope>
</reference>
<proteinExistence type="predicted"/>